<reference evidence="2 3" key="1">
    <citation type="journal article" date="2021" name="BMC Genomics">
        <title>Datura genome reveals duplications of psychoactive alkaloid biosynthetic genes and high mutation rate following tissue culture.</title>
        <authorList>
            <person name="Rajewski A."/>
            <person name="Carter-House D."/>
            <person name="Stajich J."/>
            <person name="Litt A."/>
        </authorList>
    </citation>
    <scope>NUCLEOTIDE SEQUENCE [LARGE SCALE GENOMIC DNA]</scope>
    <source>
        <strain evidence="2">AR-01</strain>
    </source>
</reference>
<proteinExistence type="predicted"/>
<evidence type="ECO:0000313" key="3">
    <source>
        <dbReference type="Proteomes" id="UP000823775"/>
    </source>
</evidence>
<evidence type="ECO:0000256" key="1">
    <source>
        <dbReference type="SAM" id="MobiDB-lite"/>
    </source>
</evidence>
<gene>
    <name evidence="2" type="ORF">HAX54_011420</name>
</gene>
<protein>
    <submittedName>
        <fullName evidence="2">Uncharacterized protein</fullName>
    </submittedName>
</protein>
<keyword evidence="3" id="KW-1185">Reference proteome</keyword>
<dbReference type="EMBL" id="JACEIK010016488">
    <property type="protein sequence ID" value="MCE5165663.1"/>
    <property type="molecule type" value="Genomic_DNA"/>
</dbReference>
<name>A0ABS8Y0G4_DATST</name>
<dbReference type="Proteomes" id="UP000823775">
    <property type="component" value="Unassembled WGS sequence"/>
</dbReference>
<comment type="caution">
    <text evidence="2">The sequence shown here is derived from an EMBL/GenBank/DDBJ whole genome shotgun (WGS) entry which is preliminary data.</text>
</comment>
<sequence length="53" mass="5872">SSRTKRPKTPRSHQNQQQNQAQDSAQSLPKPAALMGRKFLHAESRGNRCTIAG</sequence>
<accession>A0ABS8Y0G4</accession>
<feature type="region of interest" description="Disordered" evidence="1">
    <location>
        <begin position="1"/>
        <end position="34"/>
    </location>
</feature>
<feature type="non-terminal residue" evidence="2">
    <location>
        <position position="1"/>
    </location>
</feature>
<organism evidence="2 3">
    <name type="scientific">Datura stramonium</name>
    <name type="common">Jimsonweed</name>
    <name type="synonym">Common thornapple</name>
    <dbReference type="NCBI Taxonomy" id="4076"/>
    <lineage>
        <taxon>Eukaryota</taxon>
        <taxon>Viridiplantae</taxon>
        <taxon>Streptophyta</taxon>
        <taxon>Embryophyta</taxon>
        <taxon>Tracheophyta</taxon>
        <taxon>Spermatophyta</taxon>
        <taxon>Magnoliopsida</taxon>
        <taxon>eudicotyledons</taxon>
        <taxon>Gunneridae</taxon>
        <taxon>Pentapetalae</taxon>
        <taxon>asterids</taxon>
        <taxon>lamiids</taxon>
        <taxon>Solanales</taxon>
        <taxon>Solanaceae</taxon>
        <taxon>Solanoideae</taxon>
        <taxon>Datureae</taxon>
        <taxon>Datura</taxon>
    </lineage>
</organism>
<evidence type="ECO:0000313" key="2">
    <source>
        <dbReference type="EMBL" id="MCE5165663.1"/>
    </source>
</evidence>
<feature type="compositionally biased region" description="Basic residues" evidence="1">
    <location>
        <begin position="1"/>
        <end position="11"/>
    </location>
</feature>
<feature type="compositionally biased region" description="Low complexity" evidence="1">
    <location>
        <begin position="14"/>
        <end position="27"/>
    </location>
</feature>